<keyword evidence="2" id="KW-1185">Reference proteome</keyword>
<protein>
    <submittedName>
        <fullName evidence="1">Type II toxin-antitoxin system RelE/ParE family toxin</fullName>
    </submittedName>
</protein>
<evidence type="ECO:0000313" key="2">
    <source>
        <dbReference type="Proteomes" id="UP000305539"/>
    </source>
</evidence>
<sequence length="119" mass="13691">MPYVSNFANIPMNWTVTYYNERVKRDVFALPTGILADYLRLLDLMQEFGANLCMPHSRAMGDGLFELRPMGREGIGRVLYCTHAGQQVVVLHSFVKKTEETPHHELRKARARLKEVRNG</sequence>
<organism evidence="1 2">
    <name type="scientific">Trinickia terrae</name>
    <dbReference type="NCBI Taxonomy" id="2571161"/>
    <lineage>
        <taxon>Bacteria</taxon>
        <taxon>Pseudomonadati</taxon>
        <taxon>Pseudomonadota</taxon>
        <taxon>Betaproteobacteria</taxon>
        <taxon>Burkholderiales</taxon>
        <taxon>Burkholderiaceae</taxon>
        <taxon>Trinickia</taxon>
    </lineage>
</organism>
<dbReference type="AlphaFoldDB" id="A0A4U1HFL7"/>
<proteinExistence type="predicted"/>
<dbReference type="EMBL" id="SWJE01000028">
    <property type="protein sequence ID" value="TKC78217.1"/>
    <property type="molecule type" value="Genomic_DNA"/>
</dbReference>
<evidence type="ECO:0000313" key="1">
    <source>
        <dbReference type="EMBL" id="TKC78217.1"/>
    </source>
</evidence>
<dbReference type="Pfam" id="PF05973">
    <property type="entry name" value="Gp49"/>
    <property type="match status" value="1"/>
</dbReference>
<reference evidence="1 2" key="1">
    <citation type="submission" date="2019-04" db="EMBL/GenBank/DDBJ databases">
        <title>Trinickia sp. 7GSK02, isolated from subtropical forest soil.</title>
        <authorList>
            <person name="Gao Z.-H."/>
            <person name="Qiu L.-H."/>
        </authorList>
    </citation>
    <scope>NUCLEOTIDE SEQUENCE [LARGE SCALE GENOMIC DNA]</scope>
    <source>
        <strain evidence="1 2">7GSK02</strain>
    </source>
</reference>
<gene>
    <name evidence="1" type="ORF">FAZ69_32025</name>
</gene>
<accession>A0A4U1HFL7</accession>
<name>A0A4U1HFL7_9BURK</name>
<dbReference type="InterPro" id="IPR009241">
    <property type="entry name" value="HigB-like"/>
</dbReference>
<dbReference type="OrthoDB" id="3233388at2"/>
<dbReference type="Proteomes" id="UP000305539">
    <property type="component" value="Unassembled WGS sequence"/>
</dbReference>
<comment type="caution">
    <text evidence="1">The sequence shown here is derived from an EMBL/GenBank/DDBJ whole genome shotgun (WGS) entry which is preliminary data.</text>
</comment>